<feature type="transmembrane region" description="Helical" evidence="2">
    <location>
        <begin position="6"/>
        <end position="26"/>
    </location>
</feature>
<evidence type="ECO:0000313" key="3">
    <source>
        <dbReference type="EMBL" id="WDE99443.1"/>
    </source>
</evidence>
<dbReference type="EMBL" id="CP117812">
    <property type="protein sequence ID" value="WDE99443.1"/>
    <property type="molecule type" value="Genomic_DNA"/>
</dbReference>
<evidence type="ECO:0000313" key="4">
    <source>
        <dbReference type="Proteomes" id="UP001214250"/>
    </source>
</evidence>
<dbReference type="RefSeq" id="WP_274154298.1">
    <property type="nucleotide sequence ID" value="NZ_CP117812.1"/>
</dbReference>
<evidence type="ECO:0000256" key="1">
    <source>
        <dbReference type="ARBA" id="ARBA00022481"/>
    </source>
</evidence>
<dbReference type="Gene3D" id="3.30.700.10">
    <property type="entry name" value="Glycoprotein, Type 4 Pilin"/>
    <property type="match status" value="1"/>
</dbReference>
<dbReference type="Proteomes" id="UP001214250">
    <property type="component" value="Chromosome 2"/>
</dbReference>
<dbReference type="PRINTS" id="PR00813">
    <property type="entry name" value="BCTERIALGSPG"/>
</dbReference>
<proteinExistence type="predicted"/>
<sequence length="268" mass="29310">MKTNKFTLIELLVVVAIIGILASLLLPSLGKARKKGQVAVCTSNLRQINTAAFLYQDDSEGYYPAGSYANGVSWDDMLSSYDGRNLTDAQMKAGGIYGPSASDLPGGEESSPLYRCPLDDRSAVQNRVLRTYSHTQAWYGQQWDNVYDKGAGIIGARWDIFLPFSRSITDISNPSETIAFTELADEDQTASNDNNHLRSSLGVSWTWTGIRADKQEIAVLSHHPNNKYNYAMTDGSVKSMTILQSLVKGDGSIATSSNVFGSKWDATK</sequence>
<accession>A0ABY7W1T9</accession>
<keyword evidence="2" id="KW-0472">Membrane</keyword>
<evidence type="ECO:0000256" key="2">
    <source>
        <dbReference type="SAM" id="Phobius"/>
    </source>
</evidence>
<name>A0ABY7W1T9_9BACT</name>
<dbReference type="NCBIfam" id="TIGR02532">
    <property type="entry name" value="IV_pilin_GFxxxE"/>
    <property type="match status" value="1"/>
</dbReference>
<dbReference type="SUPFAM" id="SSF54523">
    <property type="entry name" value="Pili subunits"/>
    <property type="match status" value="1"/>
</dbReference>
<reference evidence="3 4" key="1">
    <citation type="submission" date="2023-02" db="EMBL/GenBank/DDBJ databases">
        <title>Genome sequence of Lentisphaera profundi SAORIC-696.</title>
        <authorList>
            <person name="Kim e."/>
            <person name="Cho J.-C."/>
            <person name="Choi A."/>
            <person name="Kang I."/>
        </authorList>
    </citation>
    <scope>NUCLEOTIDE SEQUENCE [LARGE SCALE GENOMIC DNA]</scope>
    <source>
        <strain evidence="3 4">SAORIC-696</strain>
    </source>
</reference>
<dbReference type="InterPro" id="IPR045584">
    <property type="entry name" value="Pilin-like"/>
</dbReference>
<dbReference type="InterPro" id="IPR012902">
    <property type="entry name" value="N_methyl_site"/>
</dbReference>
<organism evidence="3 4">
    <name type="scientific">Lentisphaera profundi</name>
    <dbReference type="NCBI Taxonomy" id="1658616"/>
    <lineage>
        <taxon>Bacteria</taxon>
        <taxon>Pseudomonadati</taxon>
        <taxon>Lentisphaerota</taxon>
        <taxon>Lentisphaeria</taxon>
        <taxon>Lentisphaerales</taxon>
        <taxon>Lentisphaeraceae</taxon>
        <taxon>Lentisphaera</taxon>
    </lineage>
</organism>
<protein>
    <submittedName>
        <fullName evidence="3">Type II secretion system protein</fullName>
    </submittedName>
</protein>
<gene>
    <name evidence="3" type="ORF">PQO03_16520</name>
</gene>
<keyword evidence="2" id="KW-1133">Transmembrane helix</keyword>
<keyword evidence="2" id="KW-0812">Transmembrane</keyword>
<dbReference type="InterPro" id="IPR000983">
    <property type="entry name" value="Bac_GSPG_pilin"/>
</dbReference>
<dbReference type="PANTHER" id="PTHR30093">
    <property type="entry name" value="GENERAL SECRETION PATHWAY PROTEIN G"/>
    <property type="match status" value="1"/>
</dbReference>
<keyword evidence="4" id="KW-1185">Reference proteome</keyword>
<dbReference type="PANTHER" id="PTHR30093:SF2">
    <property type="entry name" value="TYPE II SECRETION SYSTEM PROTEIN H"/>
    <property type="match status" value="1"/>
</dbReference>
<keyword evidence="1" id="KW-0488">Methylation</keyword>